<comment type="caution">
    <text evidence="1">The sequence shown here is derived from an EMBL/GenBank/DDBJ whole genome shotgun (WGS) entry which is preliminary data.</text>
</comment>
<protein>
    <submittedName>
        <fullName evidence="1">Uncharacterized protein</fullName>
    </submittedName>
</protein>
<dbReference type="Proteomes" id="UP000307808">
    <property type="component" value="Unassembled WGS sequence"/>
</dbReference>
<proteinExistence type="predicted"/>
<dbReference type="OrthoDB" id="3787456at2"/>
<accession>A0A4U2YID7</accession>
<keyword evidence="2" id="KW-1185">Reference proteome</keyword>
<gene>
    <name evidence="1" type="ORF">FC770_15250</name>
</gene>
<reference evidence="1 2" key="1">
    <citation type="submission" date="2019-04" db="EMBL/GenBank/DDBJ databases">
        <authorList>
            <person name="Dong K."/>
        </authorList>
    </citation>
    <scope>NUCLEOTIDE SEQUENCE [LARGE SCALE GENOMIC DNA]</scope>
    <source>
        <strain evidence="2">dk3543</strain>
    </source>
</reference>
<dbReference type="RefSeq" id="WP_137067162.1">
    <property type="nucleotide sequence ID" value="NZ_CP040748.1"/>
</dbReference>
<sequence>MSEDSSERAMFEVLEDLEAHAETLHHLERAAEVADRSRAEYQAVLLEGRLMASVGHEVVLGLRGVGPVRGQLRRVGDQWCQVTAAQVRWTVRSVALLWAQGLSERALPRLAWSRIDTVGLGSPLRRIADDRLECTVHLVDGSTLQGVLRRVGGDFVELGEGPDAVTLVALEAVGAVRTEDRSGVV</sequence>
<name>A0A4U2YID7_9ACTN</name>
<organism evidence="1 2">
    <name type="scientific">Nocardioides jishulii</name>
    <dbReference type="NCBI Taxonomy" id="2575440"/>
    <lineage>
        <taxon>Bacteria</taxon>
        <taxon>Bacillati</taxon>
        <taxon>Actinomycetota</taxon>
        <taxon>Actinomycetes</taxon>
        <taxon>Propionibacteriales</taxon>
        <taxon>Nocardioidaceae</taxon>
        <taxon>Nocardioides</taxon>
    </lineage>
</organism>
<dbReference type="AlphaFoldDB" id="A0A4U2YID7"/>
<dbReference type="EMBL" id="SZPY01000004">
    <property type="protein sequence ID" value="TKI60856.1"/>
    <property type="molecule type" value="Genomic_DNA"/>
</dbReference>
<evidence type="ECO:0000313" key="1">
    <source>
        <dbReference type="EMBL" id="TKI60856.1"/>
    </source>
</evidence>
<evidence type="ECO:0000313" key="2">
    <source>
        <dbReference type="Proteomes" id="UP000307808"/>
    </source>
</evidence>